<dbReference type="InterPro" id="IPR050583">
    <property type="entry name" value="Mycobacterial_A85_antigen"/>
</dbReference>
<dbReference type="InterPro" id="IPR000801">
    <property type="entry name" value="Esterase-like"/>
</dbReference>
<evidence type="ECO:0000256" key="5">
    <source>
        <dbReference type="ARBA" id="ARBA00022679"/>
    </source>
</evidence>
<comment type="catalytic activity">
    <reaction evidence="1">
        <text>2 alpha,alpha'-trehalose 6-mycolate = alpha,alpha'-trehalose 6,6'-bismycolate + alpha,alpha-trehalose</text>
        <dbReference type="Rhea" id="RHEA:23472"/>
        <dbReference type="ChEBI" id="CHEBI:16551"/>
        <dbReference type="ChEBI" id="CHEBI:18195"/>
        <dbReference type="ChEBI" id="CHEBI:18234"/>
        <dbReference type="EC" id="2.3.1.122"/>
    </reaction>
</comment>
<dbReference type="InterPro" id="IPR029058">
    <property type="entry name" value="AB_hydrolase_fold"/>
</dbReference>
<evidence type="ECO:0000256" key="2">
    <source>
        <dbReference type="ARBA" id="ARBA00005874"/>
    </source>
</evidence>
<dbReference type="Proteomes" id="UP000652013">
    <property type="component" value="Unassembled WGS sequence"/>
</dbReference>
<dbReference type="GO" id="GO:0050348">
    <property type="term" value="F:trehalose O-mycolyltransferase activity"/>
    <property type="evidence" value="ECO:0007669"/>
    <property type="project" value="UniProtKB-EC"/>
</dbReference>
<evidence type="ECO:0000256" key="6">
    <source>
        <dbReference type="ARBA" id="ARBA00023315"/>
    </source>
</evidence>
<dbReference type="GO" id="GO:0004144">
    <property type="term" value="F:diacylglycerol O-acyltransferase activity"/>
    <property type="evidence" value="ECO:0007669"/>
    <property type="project" value="UniProtKB-EC"/>
</dbReference>
<accession>A0A8J3Y3E2</accession>
<protein>
    <recommendedName>
        <fullName evidence="7">Acyl-CoA:diacylglycerol acyltransferase</fullName>
        <ecNumber evidence="3">2.3.1.122</ecNumber>
        <ecNumber evidence="4">2.3.1.20</ecNumber>
    </recommendedName>
</protein>
<dbReference type="RefSeq" id="WP_203936280.1">
    <property type="nucleotide sequence ID" value="NZ_BAAAGJ010000005.1"/>
</dbReference>
<evidence type="ECO:0000256" key="8">
    <source>
        <dbReference type="ARBA" id="ARBA00048109"/>
    </source>
</evidence>
<keyword evidence="10" id="KW-1185">Reference proteome</keyword>
<comment type="catalytic activity">
    <reaction evidence="8">
        <text>an acyl-CoA + a 1,2-diacyl-sn-glycerol = a triacyl-sn-glycerol + CoA</text>
        <dbReference type="Rhea" id="RHEA:10868"/>
        <dbReference type="ChEBI" id="CHEBI:17815"/>
        <dbReference type="ChEBI" id="CHEBI:57287"/>
        <dbReference type="ChEBI" id="CHEBI:58342"/>
        <dbReference type="ChEBI" id="CHEBI:64615"/>
        <dbReference type="EC" id="2.3.1.20"/>
    </reaction>
</comment>
<evidence type="ECO:0000313" key="10">
    <source>
        <dbReference type="Proteomes" id="UP000652013"/>
    </source>
</evidence>
<keyword evidence="5" id="KW-0808">Transferase</keyword>
<evidence type="ECO:0000313" key="9">
    <source>
        <dbReference type="EMBL" id="GIJ00936.1"/>
    </source>
</evidence>
<dbReference type="AlphaFoldDB" id="A0A8J3Y3E2"/>
<dbReference type="Gene3D" id="3.40.50.1820">
    <property type="entry name" value="alpha/beta hydrolase"/>
    <property type="match status" value="1"/>
</dbReference>
<evidence type="ECO:0000256" key="7">
    <source>
        <dbReference type="ARBA" id="ARBA00032572"/>
    </source>
</evidence>
<name>A0A8J3Y3E2_9ACTN</name>
<dbReference type="PROSITE" id="PS51318">
    <property type="entry name" value="TAT"/>
    <property type="match status" value="1"/>
</dbReference>
<evidence type="ECO:0000256" key="1">
    <source>
        <dbReference type="ARBA" id="ARBA00000697"/>
    </source>
</evidence>
<proteinExistence type="inferred from homology"/>
<dbReference type="EMBL" id="BOOY01000002">
    <property type="protein sequence ID" value="GIJ00936.1"/>
    <property type="molecule type" value="Genomic_DNA"/>
</dbReference>
<dbReference type="SUPFAM" id="SSF53474">
    <property type="entry name" value="alpha/beta-Hydrolases"/>
    <property type="match status" value="1"/>
</dbReference>
<keyword evidence="6" id="KW-0012">Acyltransferase</keyword>
<dbReference type="InterPro" id="IPR006311">
    <property type="entry name" value="TAT_signal"/>
</dbReference>
<dbReference type="EC" id="2.3.1.20" evidence="4"/>
<dbReference type="PANTHER" id="PTHR48098:SF1">
    <property type="entry name" value="DIACYLGLYCEROL ACYLTRANSFERASE_MYCOLYLTRANSFERASE AG85A"/>
    <property type="match status" value="1"/>
</dbReference>
<evidence type="ECO:0000256" key="4">
    <source>
        <dbReference type="ARBA" id="ARBA00013244"/>
    </source>
</evidence>
<reference evidence="9" key="1">
    <citation type="submission" date="2021-01" db="EMBL/GenBank/DDBJ databases">
        <title>Whole genome shotgun sequence of Spirilliplanes yamanashiensis NBRC 15828.</title>
        <authorList>
            <person name="Komaki H."/>
            <person name="Tamura T."/>
        </authorList>
    </citation>
    <scope>NUCLEOTIDE SEQUENCE</scope>
    <source>
        <strain evidence="9">NBRC 15828</strain>
    </source>
</reference>
<dbReference type="PANTHER" id="PTHR48098">
    <property type="entry name" value="ENTEROCHELIN ESTERASE-RELATED"/>
    <property type="match status" value="1"/>
</dbReference>
<evidence type="ECO:0000256" key="3">
    <source>
        <dbReference type="ARBA" id="ARBA00012820"/>
    </source>
</evidence>
<comment type="caution">
    <text evidence="9">The sequence shown here is derived from an EMBL/GenBank/DDBJ whole genome shotgun (WGS) entry which is preliminary data.</text>
</comment>
<organism evidence="9 10">
    <name type="scientific">Spirilliplanes yamanashiensis</name>
    <dbReference type="NCBI Taxonomy" id="42233"/>
    <lineage>
        <taxon>Bacteria</taxon>
        <taxon>Bacillati</taxon>
        <taxon>Actinomycetota</taxon>
        <taxon>Actinomycetes</taxon>
        <taxon>Micromonosporales</taxon>
        <taxon>Micromonosporaceae</taxon>
        <taxon>Spirilliplanes</taxon>
    </lineage>
</organism>
<comment type="similarity">
    <text evidence="2">Belongs to the mycobacterial A85 antigen family.</text>
</comment>
<dbReference type="EC" id="2.3.1.122" evidence="3"/>
<dbReference type="Pfam" id="PF00756">
    <property type="entry name" value="Esterase"/>
    <property type="match status" value="1"/>
</dbReference>
<sequence length="302" mass="31451">MGISRRRLLLGGAAGAVAVGAGGLGLVEARVVPGRSVLDRAVGRCDVEVPPATVAPGLQQTGTFDSALRRQRVSWVVAYPPGAQPGAKLPVCLVLHGYGATAATAIGAAAYDRHLATHVAGGGDPFVLAAMDGGDGYWHPHDGDDPLGALLREFVPMLAGRGLRTDRLAAIGWSMGGYGAMLCALTDPQRFVAVAASAPAIWRSYDEARAVNAGAFASAQEWARYDVLAQAHALSRVRVRIDCGESDPFAPAVRDLRDRLPDSSVVRFTQGCHDNAYFSSVAPDQLKLVGVALTGGVEMTGK</sequence>
<gene>
    <name evidence="9" type="ORF">Sya03_02880</name>
</gene>